<feature type="transmembrane region" description="Helical" evidence="7">
    <location>
        <begin position="124"/>
        <end position="146"/>
    </location>
</feature>
<keyword evidence="4 7" id="KW-1133">Transmembrane helix</keyword>
<feature type="compositionally biased region" description="Polar residues" evidence="6">
    <location>
        <begin position="359"/>
        <end position="370"/>
    </location>
</feature>
<dbReference type="InterPro" id="IPR022791">
    <property type="entry name" value="L-PG_synthase/AglD"/>
</dbReference>
<evidence type="ECO:0000256" key="3">
    <source>
        <dbReference type="ARBA" id="ARBA00022692"/>
    </source>
</evidence>
<proteinExistence type="predicted"/>
<feature type="transmembrane region" description="Helical" evidence="7">
    <location>
        <begin position="166"/>
        <end position="189"/>
    </location>
</feature>
<comment type="caution">
    <text evidence="8">The sequence shown here is derived from an EMBL/GenBank/DDBJ whole genome shotgun (WGS) entry which is preliminary data.</text>
</comment>
<sequence length="370" mass="42263">MALTKQKLQEKFSTRRLVLPMLLGFGVIGYMLYTSYEPGQVNTLLQASPFWVGMALLVLLVRDFGYIYRIRYITDKVLSWKQSFNIIMLWEFASCALPSVMGGTTVVAYILFKEKIPLGKAIAQVMVTSLLDNLYFVLAVPLVLYFTKGNVLPGMVGLSETLRESLAIAFIMSYLLISLYAFTMFYALFINPKVVKRLFIRLGQLRPFRKWREQMFRHANELLIASQHLRNKNYDYWLHAGISTAFVWTARYIIIGCLIAAFTQLNLHDHLLIFSRNLIYKIVLFMSITPGAAGIAEIAFPAFFGAYLGSFTTIVVLLYRLLTHYLYLVLGAIIFPRWAARTFSGNELTDKTKPVTPEQPETFNTQPMAV</sequence>
<evidence type="ECO:0000256" key="6">
    <source>
        <dbReference type="SAM" id="MobiDB-lite"/>
    </source>
</evidence>
<keyword evidence="9" id="KW-1185">Reference proteome</keyword>
<name>A0A3D8LGW7_9BACT</name>
<dbReference type="GO" id="GO:0005886">
    <property type="term" value="C:plasma membrane"/>
    <property type="evidence" value="ECO:0007669"/>
    <property type="project" value="UniProtKB-SubCell"/>
</dbReference>
<dbReference type="AlphaFoldDB" id="A0A3D8LGW7"/>
<dbReference type="Proteomes" id="UP000256708">
    <property type="component" value="Unassembled WGS sequence"/>
</dbReference>
<dbReference type="OrthoDB" id="1493331at2"/>
<gene>
    <name evidence="8" type="ORF">DXT99_02205</name>
</gene>
<accession>A0A3D8LGW7</accession>
<feature type="transmembrane region" description="Helical" evidence="7">
    <location>
        <begin position="282"/>
        <end position="308"/>
    </location>
</feature>
<evidence type="ECO:0000256" key="1">
    <source>
        <dbReference type="ARBA" id="ARBA00004651"/>
    </source>
</evidence>
<dbReference type="EMBL" id="QRGR01000003">
    <property type="protein sequence ID" value="RDV16618.1"/>
    <property type="molecule type" value="Genomic_DNA"/>
</dbReference>
<feature type="transmembrane region" description="Helical" evidence="7">
    <location>
        <begin position="314"/>
        <end position="335"/>
    </location>
</feature>
<dbReference type="NCBIfam" id="TIGR00374">
    <property type="entry name" value="flippase-like domain"/>
    <property type="match status" value="1"/>
</dbReference>
<keyword evidence="5 7" id="KW-0472">Membrane</keyword>
<evidence type="ECO:0000256" key="4">
    <source>
        <dbReference type="ARBA" id="ARBA00022989"/>
    </source>
</evidence>
<evidence type="ECO:0000256" key="7">
    <source>
        <dbReference type="SAM" id="Phobius"/>
    </source>
</evidence>
<keyword evidence="2" id="KW-1003">Cell membrane</keyword>
<evidence type="ECO:0000256" key="5">
    <source>
        <dbReference type="ARBA" id="ARBA00023136"/>
    </source>
</evidence>
<dbReference type="Pfam" id="PF03706">
    <property type="entry name" value="LPG_synthase_TM"/>
    <property type="match status" value="1"/>
</dbReference>
<evidence type="ECO:0000313" key="9">
    <source>
        <dbReference type="Proteomes" id="UP000256708"/>
    </source>
</evidence>
<feature type="region of interest" description="Disordered" evidence="6">
    <location>
        <begin position="349"/>
        <end position="370"/>
    </location>
</feature>
<feature type="transmembrane region" description="Helical" evidence="7">
    <location>
        <begin position="48"/>
        <end position="68"/>
    </location>
</feature>
<feature type="transmembrane region" description="Helical" evidence="7">
    <location>
        <begin position="17"/>
        <end position="36"/>
    </location>
</feature>
<evidence type="ECO:0000256" key="2">
    <source>
        <dbReference type="ARBA" id="ARBA00022475"/>
    </source>
</evidence>
<evidence type="ECO:0000313" key="8">
    <source>
        <dbReference type="EMBL" id="RDV16618.1"/>
    </source>
</evidence>
<feature type="transmembrane region" description="Helical" evidence="7">
    <location>
        <begin position="236"/>
        <end position="262"/>
    </location>
</feature>
<dbReference type="PANTHER" id="PTHR37693:SF1">
    <property type="entry name" value="INTEGRAL MEMBRANE PROTEIN"/>
    <property type="match status" value="1"/>
</dbReference>
<keyword evidence="3 7" id="KW-0812">Transmembrane</keyword>
<dbReference type="PANTHER" id="PTHR37693">
    <property type="entry name" value="PHOSPHATIDYLGLYCEROL LYSYLTRANSFERASE"/>
    <property type="match status" value="1"/>
</dbReference>
<feature type="transmembrane region" description="Helical" evidence="7">
    <location>
        <begin position="89"/>
        <end position="112"/>
    </location>
</feature>
<protein>
    <submittedName>
        <fullName evidence="8">UPF0104 family protein</fullName>
    </submittedName>
</protein>
<dbReference type="RefSeq" id="WP_115563893.1">
    <property type="nucleotide sequence ID" value="NZ_QRGR01000003.1"/>
</dbReference>
<organism evidence="8 9">
    <name type="scientific">Pontibacter diazotrophicus</name>
    <dbReference type="NCBI Taxonomy" id="1400979"/>
    <lineage>
        <taxon>Bacteria</taxon>
        <taxon>Pseudomonadati</taxon>
        <taxon>Bacteroidota</taxon>
        <taxon>Cytophagia</taxon>
        <taxon>Cytophagales</taxon>
        <taxon>Hymenobacteraceae</taxon>
        <taxon>Pontibacter</taxon>
    </lineage>
</organism>
<reference evidence="9" key="1">
    <citation type="submission" date="2018-08" db="EMBL/GenBank/DDBJ databases">
        <authorList>
            <person name="Liu Z.-W."/>
            <person name="Du Z.-J."/>
        </authorList>
    </citation>
    <scope>NUCLEOTIDE SEQUENCE [LARGE SCALE GENOMIC DNA]</scope>
    <source>
        <strain evidence="9">H4X</strain>
    </source>
</reference>
<comment type="subcellular location">
    <subcellularLocation>
        <location evidence="1">Cell membrane</location>
        <topology evidence="1">Multi-pass membrane protein</topology>
    </subcellularLocation>
</comment>